<evidence type="ECO:0000313" key="2">
    <source>
        <dbReference type="EMBL" id="SBO92935.1"/>
    </source>
</evidence>
<proteinExistence type="predicted"/>
<keyword evidence="1" id="KW-0472">Membrane</keyword>
<feature type="transmembrane region" description="Helical" evidence="1">
    <location>
        <begin position="46"/>
        <end position="69"/>
    </location>
</feature>
<keyword evidence="1" id="KW-0812">Transmembrane</keyword>
<sequence>MKTLSLAFAAAISTVIDSRHVSLLILSVLIGLTVAAMRKLSRHSHVVMVIGGTTVMLGVLAVLTLAYVVTYRAV</sequence>
<protein>
    <submittedName>
        <fullName evidence="2">Uncharacterized protein</fullName>
    </submittedName>
</protein>
<accession>A0A1M4E2A9</accession>
<organism evidence="2">
    <name type="scientific">Nonomuraea gerenzanensis</name>
    <dbReference type="NCBI Taxonomy" id="93944"/>
    <lineage>
        <taxon>Bacteria</taxon>
        <taxon>Bacillati</taxon>
        <taxon>Actinomycetota</taxon>
        <taxon>Actinomycetes</taxon>
        <taxon>Streptosporangiales</taxon>
        <taxon>Streptosporangiaceae</taxon>
        <taxon>Nonomuraea</taxon>
    </lineage>
</organism>
<dbReference type="EMBL" id="LT559118">
    <property type="protein sequence ID" value="SBO92935.1"/>
    <property type="molecule type" value="Genomic_DNA"/>
</dbReference>
<dbReference type="AlphaFoldDB" id="A0A1M4E2A9"/>
<keyword evidence="1" id="KW-1133">Transmembrane helix</keyword>
<evidence type="ECO:0000256" key="1">
    <source>
        <dbReference type="SAM" id="Phobius"/>
    </source>
</evidence>
<feature type="transmembrane region" description="Helical" evidence="1">
    <location>
        <begin position="20"/>
        <end position="37"/>
    </location>
</feature>
<reference evidence="2" key="1">
    <citation type="submission" date="2016-04" db="EMBL/GenBank/DDBJ databases">
        <authorList>
            <person name="Evans L.H."/>
            <person name="Alamgir A."/>
            <person name="Owens N."/>
            <person name="Weber N.D."/>
            <person name="Virtaneva K."/>
            <person name="Barbian K."/>
            <person name="Babar A."/>
            <person name="Rosenke K."/>
        </authorList>
    </citation>
    <scope>NUCLEOTIDE SEQUENCE</scope>
    <source>
        <strain evidence="2">Nono1</strain>
    </source>
</reference>
<gene>
    <name evidence="2" type="ORF">BN4615_P2449</name>
</gene>
<dbReference type="RefSeq" id="WP_225272175.1">
    <property type="nucleotide sequence ID" value="NZ_CP084058.1"/>
</dbReference>
<name>A0A1M4E2A9_9ACTN</name>